<dbReference type="InterPro" id="IPR028146">
    <property type="entry name" value="PRKCSH_N"/>
</dbReference>
<feature type="coiled-coil region" evidence="7">
    <location>
        <begin position="349"/>
        <end position="376"/>
    </location>
</feature>
<dbReference type="InterPro" id="IPR036607">
    <property type="entry name" value="PRKCSH"/>
</dbReference>
<dbReference type="PROSITE" id="PS00018">
    <property type="entry name" value="EF_HAND_1"/>
    <property type="match status" value="1"/>
</dbReference>
<dbReference type="InterPro" id="IPR011992">
    <property type="entry name" value="EF-hand-dom_pair"/>
</dbReference>
<feature type="region of interest" description="Disordered" evidence="8">
    <location>
        <begin position="180"/>
        <end position="204"/>
    </location>
</feature>
<dbReference type="GO" id="GO:0017177">
    <property type="term" value="C:glucosidase II complex"/>
    <property type="evidence" value="ECO:0007669"/>
    <property type="project" value="TreeGrafter"/>
</dbReference>
<dbReference type="InterPro" id="IPR002172">
    <property type="entry name" value="LDrepeatLR_classA_rpt"/>
</dbReference>
<dbReference type="InterPro" id="IPR018247">
    <property type="entry name" value="EF_Hand_1_Ca_BS"/>
</dbReference>
<dbReference type="PANTHER" id="PTHR12630">
    <property type="entry name" value="N-LINKED OLIGOSACCHARIDE PROCESSING"/>
    <property type="match status" value="1"/>
</dbReference>
<dbReference type="Pfam" id="PF13202">
    <property type="entry name" value="EF-hand_5"/>
    <property type="match status" value="1"/>
</dbReference>
<comment type="caution">
    <text evidence="11">The sequence shown here is derived from an EMBL/GenBank/DDBJ whole genome shotgun (WGS) entry which is preliminary data.</text>
</comment>
<evidence type="ECO:0000256" key="4">
    <source>
        <dbReference type="ARBA" id="ARBA00022837"/>
    </source>
</evidence>
<evidence type="ECO:0000256" key="5">
    <source>
        <dbReference type="ARBA" id="ARBA00023157"/>
    </source>
</evidence>
<dbReference type="PANTHER" id="PTHR12630:SF1">
    <property type="entry name" value="GLUCOSIDASE 2 SUBUNIT BETA"/>
    <property type="match status" value="1"/>
</dbReference>
<evidence type="ECO:0000256" key="1">
    <source>
        <dbReference type="ARBA" id="ARBA00022387"/>
    </source>
</evidence>
<accession>A0AA88HZR1</accession>
<reference evidence="11" key="1">
    <citation type="submission" date="2023-07" db="EMBL/GenBank/DDBJ databases">
        <title>Chromosome-level genome assembly of Artemia franciscana.</title>
        <authorList>
            <person name="Jo E."/>
        </authorList>
    </citation>
    <scope>NUCLEOTIDE SEQUENCE</scope>
    <source>
        <tissue evidence="11">Whole body</tissue>
    </source>
</reference>
<feature type="region of interest" description="Disordered" evidence="8">
    <location>
        <begin position="278"/>
        <end position="345"/>
    </location>
</feature>
<dbReference type="PROSITE" id="PS50222">
    <property type="entry name" value="EF_HAND_2"/>
    <property type="match status" value="1"/>
</dbReference>
<keyword evidence="7" id="KW-0175">Coiled coil</keyword>
<evidence type="ECO:0000256" key="7">
    <source>
        <dbReference type="SAM" id="Coils"/>
    </source>
</evidence>
<keyword evidence="2" id="KW-0732">Signal</keyword>
<dbReference type="PROSITE" id="PS50068">
    <property type="entry name" value="LDLRA_2"/>
    <property type="match status" value="1"/>
</dbReference>
<gene>
    <name evidence="11" type="ORF">QYM36_005881</name>
</gene>
<dbReference type="InterPro" id="IPR036055">
    <property type="entry name" value="LDL_receptor-like_sf"/>
</dbReference>
<dbReference type="AlphaFoldDB" id="A0AA88HZR1"/>
<keyword evidence="5" id="KW-1015">Disulfide bond</keyword>
<feature type="compositionally biased region" description="Acidic residues" evidence="8">
    <location>
        <begin position="300"/>
        <end position="314"/>
    </location>
</feature>
<dbReference type="Proteomes" id="UP001187531">
    <property type="component" value="Unassembled WGS sequence"/>
</dbReference>
<dbReference type="GO" id="GO:0006491">
    <property type="term" value="P:N-glycan processing"/>
    <property type="evidence" value="ECO:0007669"/>
    <property type="project" value="TreeGrafter"/>
</dbReference>
<dbReference type="GO" id="GO:0005509">
    <property type="term" value="F:calcium ion binding"/>
    <property type="evidence" value="ECO:0007669"/>
    <property type="project" value="InterPro"/>
</dbReference>
<keyword evidence="3" id="KW-0256">Endoplasmic reticulum</keyword>
<dbReference type="InterPro" id="IPR039794">
    <property type="entry name" value="Gtb1-like"/>
</dbReference>
<dbReference type="EMBL" id="JAVRJZ010000009">
    <property type="protein sequence ID" value="KAK2718699.1"/>
    <property type="molecule type" value="Genomic_DNA"/>
</dbReference>
<dbReference type="Gene3D" id="1.10.238.10">
    <property type="entry name" value="EF-hand"/>
    <property type="match status" value="1"/>
</dbReference>
<dbReference type="InterPro" id="IPR002048">
    <property type="entry name" value="EF_hand_dom"/>
</dbReference>
<evidence type="ECO:0000259" key="10">
    <source>
        <dbReference type="PROSITE" id="PS51914"/>
    </source>
</evidence>
<dbReference type="SUPFAM" id="SSF57424">
    <property type="entry name" value="LDL receptor-like module"/>
    <property type="match status" value="2"/>
</dbReference>
<keyword evidence="12" id="KW-1185">Reference proteome</keyword>
<name>A0AA88HZR1_ARTSF</name>
<feature type="domain" description="MRH" evidence="10">
    <location>
        <begin position="392"/>
        <end position="493"/>
    </location>
</feature>
<dbReference type="Pfam" id="PF13015">
    <property type="entry name" value="PRKCSH_1"/>
    <property type="match status" value="1"/>
</dbReference>
<evidence type="ECO:0000313" key="11">
    <source>
        <dbReference type="EMBL" id="KAK2718699.1"/>
    </source>
</evidence>
<proteinExistence type="predicted"/>
<comment type="caution">
    <text evidence="6">Lacks conserved residue(s) required for the propagation of feature annotation.</text>
</comment>
<dbReference type="Gene3D" id="2.70.130.10">
    <property type="entry name" value="Mannose-6-phosphate receptor binding domain"/>
    <property type="match status" value="1"/>
</dbReference>
<dbReference type="Pfam" id="PF12999">
    <property type="entry name" value="PRKCSH-like"/>
    <property type="match status" value="1"/>
</dbReference>
<dbReference type="PROSITE" id="PS51914">
    <property type="entry name" value="MRH"/>
    <property type="match status" value="1"/>
</dbReference>
<keyword evidence="4" id="KW-0106">Calcium</keyword>
<dbReference type="SUPFAM" id="SSF47473">
    <property type="entry name" value="EF-hand"/>
    <property type="match status" value="1"/>
</dbReference>
<protein>
    <recommendedName>
        <fullName evidence="1">Glucosidase 2 subunit beta</fullName>
    </recommendedName>
</protein>
<evidence type="ECO:0000256" key="8">
    <source>
        <dbReference type="SAM" id="MobiDB-lite"/>
    </source>
</evidence>
<dbReference type="Gene3D" id="4.10.400.10">
    <property type="entry name" value="Low-density Lipoprotein Receptor"/>
    <property type="match status" value="1"/>
</dbReference>
<feature type="compositionally biased region" description="Low complexity" evidence="8">
    <location>
        <begin position="287"/>
        <end position="299"/>
    </location>
</feature>
<dbReference type="InterPro" id="IPR044865">
    <property type="entry name" value="MRH_dom"/>
</dbReference>
<dbReference type="InterPro" id="IPR009011">
    <property type="entry name" value="Man6P_isomerase_rcpt-bd_dom_sf"/>
</dbReference>
<evidence type="ECO:0000256" key="2">
    <source>
        <dbReference type="ARBA" id="ARBA00022729"/>
    </source>
</evidence>
<evidence type="ECO:0000256" key="3">
    <source>
        <dbReference type="ARBA" id="ARBA00022824"/>
    </source>
</evidence>
<evidence type="ECO:0000259" key="9">
    <source>
        <dbReference type="PROSITE" id="PS50222"/>
    </source>
</evidence>
<evidence type="ECO:0000256" key="6">
    <source>
        <dbReference type="PROSITE-ProRule" id="PRU00124"/>
    </source>
</evidence>
<organism evidence="11 12">
    <name type="scientific">Artemia franciscana</name>
    <name type="common">Brine shrimp</name>
    <name type="synonym">Artemia sanfranciscana</name>
    <dbReference type="NCBI Taxonomy" id="6661"/>
    <lineage>
        <taxon>Eukaryota</taxon>
        <taxon>Metazoa</taxon>
        <taxon>Ecdysozoa</taxon>
        <taxon>Arthropoda</taxon>
        <taxon>Crustacea</taxon>
        <taxon>Branchiopoda</taxon>
        <taxon>Anostraca</taxon>
        <taxon>Artemiidae</taxon>
        <taxon>Artemia</taxon>
    </lineage>
</organism>
<dbReference type="SUPFAM" id="SSF50911">
    <property type="entry name" value="Mannose 6-phosphate receptor domain"/>
    <property type="match status" value="1"/>
</dbReference>
<sequence>MYGIDGVDLGIDGIVMFCATLYDPSHDFTCLDGSEKIPFSYINDDYCDCKDGSDEPGTSACPNGMFFCRNIGYRSHYIPSSRVNDGICDCCDGSDEWATGTNCTNNCYELGASAREEAKEKHDIQQRGYQLKLQYSEQGKQSRKEKQEKFEILQRERSEIEAVKLEREALKEAAEIPEKEALEKHRAMEEEIRSQRQASEKQKRDEEALAAFEQLDSNQDGVLTSDEIMAKPIFDQNGDGLVSEEEAKFFLSGQTEMTREEFLNTGFVLMKPYLTHEEEVASPPPSSTVTPPAEGGELPEIPEGETDEEEEDFDHGEADHDDRTEDSEVLPVEETLPYDPETQKIVDEAKAARDAYNEADRRLREIERDLKNIEDSMKNDYGPEEEFSPLHGHCFEFTDREYTYKFCPFDYASQRPKHGGSETRLGQWGHWAGPENNKYSIMMLEKGVQCWNGPQRSCKVHFTCGVDNVIMSASEPNRCEYEMNFVTPTACAPPTGSPDDLLAHDEL</sequence>
<feature type="domain" description="EF-hand" evidence="9">
    <location>
        <begin position="203"/>
        <end position="238"/>
    </location>
</feature>
<evidence type="ECO:0000313" key="12">
    <source>
        <dbReference type="Proteomes" id="UP001187531"/>
    </source>
</evidence>
<dbReference type="CDD" id="cd00112">
    <property type="entry name" value="LDLa"/>
    <property type="match status" value="1"/>
</dbReference>